<evidence type="ECO:0008006" key="3">
    <source>
        <dbReference type="Google" id="ProtNLM"/>
    </source>
</evidence>
<reference evidence="1 2" key="1">
    <citation type="submission" date="2018-12" db="EMBL/GenBank/DDBJ databases">
        <title>The genome sequences of Variovorax guangxiensis DSM 27352.</title>
        <authorList>
            <person name="Gao J."/>
            <person name="Sun J."/>
        </authorList>
    </citation>
    <scope>NUCLEOTIDE SEQUENCE [LARGE SCALE GENOMIC DNA]</scope>
    <source>
        <strain evidence="1 2">DSM 27352</strain>
    </source>
</reference>
<protein>
    <recommendedName>
        <fullName evidence="3">Lysozyme</fullName>
    </recommendedName>
</protein>
<sequence>MHLADVIAKILNPGLAMLPMAMDTPRARLMLLTIGRQESKFKDRAQVLTGGGKGPARGFWQFEQGGAVKGVMNHPATCEHARRVCDERGVPWDRAAIWAALEQDDLLACAFARLNLWWAPGALPEIGDSAAAWKLYADVTWRPGKPHPETWQGYYNEARAALGV</sequence>
<dbReference type="Proteomes" id="UP000281118">
    <property type="component" value="Unassembled WGS sequence"/>
</dbReference>
<comment type="caution">
    <text evidence="1">The sequence shown here is derived from an EMBL/GenBank/DDBJ whole genome shotgun (WGS) entry which is preliminary data.</text>
</comment>
<organism evidence="1 2">
    <name type="scientific">Variovorax guangxiensis</name>
    <dbReference type="NCBI Taxonomy" id="1775474"/>
    <lineage>
        <taxon>Bacteria</taxon>
        <taxon>Pseudomonadati</taxon>
        <taxon>Pseudomonadota</taxon>
        <taxon>Betaproteobacteria</taxon>
        <taxon>Burkholderiales</taxon>
        <taxon>Comamonadaceae</taxon>
        <taxon>Variovorax</taxon>
    </lineage>
</organism>
<gene>
    <name evidence="1" type="ORF">EJP67_18655</name>
</gene>
<dbReference type="AlphaFoldDB" id="A0A3S1A4B8"/>
<evidence type="ECO:0000313" key="2">
    <source>
        <dbReference type="Proteomes" id="UP000281118"/>
    </source>
</evidence>
<dbReference type="EMBL" id="RXFT01000007">
    <property type="protein sequence ID" value="RUR69082.1"/>
    <property type="molecule type" value="Genomic_DNA"/>
</dbReference>
<name>A0A3S1A4B8_9BURK</name>
<accession>A0A3S1A4B8</accession>
<evidence type="ECO:0000313" key="1">
    <source>
        <dbReference type="EMBL" id="RUR69082.1"/>
    </source>
</evidence>
<dbReference type="OrthoDB" id="7270370at2"/>
<proteinExistence type="predicted"/>